<dbReference type="Proteomes" id="UP000245959">
    <property type="component" value="Unassembled WGS sequence"/>
</dbReference>
<dbReference type="PANTHER" id="PTHR43319:SF3">
    <property type="entry name" value="BETA-LACTAMASE-RELATED DOMAIN-CONTAINING PROTEIN"/>
    <property type="match status" value="1"/>
</dbReference>
<accession>A0A2U1AY92</accession>
<dbReference type="GeneID" id="78295360"/>
<dbReference type="InterPro" id="IPR012338">
    <property type="entry name" value="Beta-lactam/transpept-like"/>
</dbReference>
<organism evidence="2 3">
    <name type="scientific">Victivallis vadensis</name>
    <dbReference type="NCBI Taxonomy" id="172901"/>
    <lineage>
        <taxon>Bacteria</taxon>
        <taxon>Pseudomonadati</taxon>
        <taxon>Lentisphaerota</taxon>
        <taxon>Lentisphaeria</taxon>
        <taxon>Victivallales</taxon>
        <taxon>Victivallaceae</taxon>
        <taxon>Victivallis</taxon>
    </lineage>
</organism>
<dbReference type="RefSeq" id="WP_165832976.1">
    <property type="nucleotide sequence ID" value="NZ_QEKH01000014.1"/>
</dbReference>
<proteinExistence type="predicted"/>
<gene>
    <name evidence="2" type="ORF">C8D82_1143</name>
</gene>
<comment type="caution">
    <text evidence="2">The sequence shown here is derived from an EMBL/GenBank/DDBJ whole genome shotgun (WGS) entry which is preliminary data.</text>
</comment>
<protein>
    <submittedName>
        <fullName evidence="2">CubicO group peptidase (Beta-lactamase class C family)</fullName>
    </submittedName>
</protein>
<dbReference type="SUPFAM" id="SSF56601">
    <property type="entry name" value="beta-lactamase/transpeptidase-like"/>
    <property type="match status" value="1"/>
</dbReference>
<dbReference type="InterPro" id="IPR052907">
    <property type="entry name" value="Beta-lactamase/esterase"/>
</dbReference>
<dbReference type="EMBL" id="QEKH01000014">
    <property type="protein sequence ID" value="PVY41390.1"/>
    <property type="molecule type" value="Genomic_DNA"/>
</dbReference>
<dbReference type="Gene3D" id="3.40.710.10">
    <property type="entry name" value="DD-peptidase/beta-lactamase superfamily"/>
    <property type="match status" value="1"/>
</dbReference>
<dbReference type="Pfam" id="PF00144">
    <property type="entry name" value="Beta-lactamase"/>
    <property type="match status" value="1"/>
</dbReference>
<reference evidence="2 3" key="1">
    <citation type="submission" date="2018-04" db="EMBL/GenBank/DDBJ databases">
        <title>Genomic Encyclopedia of Type Strains, Phase IV (KMG-IV): sequencing the most valuable type-strain genomes for metagenomic binning, comparative biology and taxonomic classification.</title>
        <authorList>
            <person name="Goeker M."/>
        </authorList>
    </citation>
    <scope>NUCLEOTIDE SEQUENCE [LARGE SCALE GENOMIC DNA]</scope>
    <source>
        <strain evidence="2 3">DSM 14823</strain>
    </source>
</reference>
<sequence length="362" mass="39407">MLYAQLESRVQTCLDELVKSGKAVGLQAAVVHRGELVAEAWSGIADTRTERPVDRDILFPVFSMTKGVAATLVHLVAGAGRLNYDAPLADYWPEFGCRGKEKITMRMVLSHTASVPQLPEAESHEEFADFERMAAAVAALEPLWKPGTECHYHAVTFSWLAFKPLKNITGCSFNELVRRYLGKDCYCGMTLREAETLPIAWLEPNPSPPALSDTVPLTENDRIARLAIPPQVCPLEQWMNNTTIRTACIPASTGIMNARFIAGMYGDLVHGKLIAADQLTYAVSPVHQPLVPPGKRGNFGLGYALDATPGEPVGRVFGHGGYGGSNAKADLVGDFAVAVLKNRMDSCDVFTPVWQLVREALA</sequence>
<dbReference type="AlphaFoldDB" id="A0A2U1AY92"/>
<name>A0A2U1AY92_9BACT</name>
<keyword evidence="3" id="KW-1185">Reference proteome</keyword>
<dbReference type="PANTHER" id="PTHR43319">
    <property type="entry name" value="BETA-LACTAMASE-RELATED"/>
    <property type="match status" value="1"/>
</dbReference>
<feature type="domain" description="Beta-lactamase-related" evidence="1">
    <location>
        <begin position="11"/>
        <end position="360"/>
    </location>
</feature>
<evidence type="ECO:0000313" key="3">
    <source>
        <dbReference type="Proteomes" id="UP000245959"/>
    </source>
</evidence>
<dbReference type="InterPro" id="IPR001466">
    <property type="entry name" value="Beta-lactam-related"/>
</dbReference>
<evidence type="ECO:0000259" key="1">
    <source>
        <dbReference type="Pfam" id="PF00144"/>
    </source>
</evidence>
<evidence type="ECO:0000313" key="2">
    <source>
        <dbReference type="EMBL" id="PVY41390.1"/>
    </source>
</evidence>